<dbReference type="Proteomes" id="UP001634393">
    <property type="component" value="Unassembled WGS sequence"/>
</dbReference>
<dbReference type="AlphaFoldDB" id="A0ABD3TD67"/>
<dbReference type="EMBL" id="JBJXBP010000004">
    <property type="protein sequence ID" value="KAL3834328.1"/>
    <property type="molecule type" value="Genomic_DNA"/>
</dbReference>
<sequence>MHQRYQSRRSSAAHRKIENEDEIEIEGSYFSNWTGSTKAEDEGGVCCSKNFQESIEGNMNEIRRMIADMTSKQSNYSDFSSRSVSNHRSSSYRESQDLFDTKSMRNNQVSIQSDSSKLYGKYKLYSAVELDDRRDRGLCLWCDAFWSIGHDCCNEKKFYVFDIDVDNAFEVNENDPIESRVDVTFILMKDCVENESTVLNKITCDVETENRESSEVLGKHYEEEKNELQVFDELPKQDLSQNIAERCKSYSLENMPEKCEINFQDYDNKRLGILYDVEPWCLVVSTTTNVMCLDDVCSGEWMAILITNPSSKDVGSLHKLHEMLEAQSWVVEWPEPHLPPPEPPPRLI</sequence>
<organism evidence="1 2">
    <name type="scientific">Penstemon smallii</name>
    <dbReference type="NCBI Taxonomy" id="265156"/>
    <lineage>
        <taxon>Eukaryota</taxon>
        <taxon>Viridiplantae</taxon>
        <taxon>Streptophyta</taxon>
        <taxon>Embryophyta</taxon>
        <taxon>Tracheophyta</taxon>
        <taxon>Spermatophyta</taxon>
        <taxon>Magnoliopsida</taxon>
        <taxon>eudicotyledons</taxon>
        <taxon>Gunneridae</taxon>
        <taxon>Pentapetalae</taxon>
        <taxon>asterids</taxon>
        <taxon>lamiids</taxon>
        <taxon>Lamiales</taxon>
        <taxon>Plantaginaceae</taxon>
        <taxon>Cheloneae</taxon>
        <taxon>Penstemon</taxon>
    </lineage>
</organism>
<comment type="caution">
    <text evidence="1">The sequence shown here is derived from an EMBL/GenBank/DDBJ whole genome shotgun (WGS) entry which is preliminary data.</text>
</comment>
<evidence type="ECO:0000313" key="2">
    <source>
        <dbReference type="Proteomes" id="UP001634393"/>
    </source>
</evidence>
<protein>
    <submittedName>
        <fullName evidence="1">Uncharacterized protein</fullName>
    </submittedName>
</protein>
<gene>
    <name evidence="1" type="ORF">ACJIZ3_009064</name>
</gene>
<name>A0ABD3TD67_9LAMI</name>
<keyword evidence="2" id="KW-1185">Reference proteome</keyword>
<reference evidence="1 2" key="1">
    <citation type="submission" date="2024-12" db="EMBL/GenBank/DDBJ databases">
        <title>The unique morphological basis and parallel evolutionary history of personate flowers in Penstemon.</title>
        <authorList>
            <person name="Depatie T.H."/>
            <person name="Wessinger C.A."/>
        </authorList>
    </citation>
    <scope>NUCLEOTIDE SEQUENCE [LARGE SCALE GENOMIC DNA]</scope>
    <source>
        <strain evidence="1">WTNN_2</strain>
        <tissue evidence="1">Leaf</tissue>
    </source>
</reference>
<proteinExistence type="predicted"/>
<accession>A0ABD3TD67</accession>
<evidence type="ECO:0000313" key="1">
    <source>
        <dbReference type="EMBL" id="KAL3834328.1"/>
    </source>
</evidence>